<dbReference type="RefSeq" id="WP_165883933.1">
    <property type="nucleotide sequence ID" value="NZ_CP035810.1"/>
</dbReference>
<protein>
    <submittedName>
        <fullName evidence="5">NAD(P)-dependent oxidoreductase</fullName>
    </submittedName>
</protein>
<accession>A0A6G8KXL6</accession>
<dbReference type="GO" id="GO:0016491">
    <property type="term" value="F:oxidoreductase activity"/>
    <property type="evidence" value="ECO:0007669"/>
    <property type="project" value="UniProtKB-KW"/>
</dbReference>
<dbReference type="PANTHER" id="PTHR43103:SF5">
    <property type="entry name" value="4-EPIMERASE, PUTATIVE (AFU_ORTHOLOGUE AFUA_7G00360)-RELATED"/>
    <property type="match status" value="1"/>
</dbReference>
<dbReference type="KEGG" id="blut:EW640_09780"/>
<dbReference type="SUPFAM" id="SSF51735">
    <property type="entry name" value="NAD(P)-binding Rossmann-fold domains"/>
    <property type="match status" value="1"/>
</dbReference>
<evidence type="ECO:0000256" key="3">
    <source>
        <dbReference type="ARBA" id="ARBA00023027"/>
    </source>
</evidence>
<name>A0A6G8KXL6_9MICO</name>
<dbReference type="EMBL" id="CP035810">
    <property type="protein sequence ID" value="QIN29532.1"/>
    <property type="molecule type" value="Genomic_DNA"/>
</dbReference>
<evidence type="ECO:0000256" key="1">
    <source>
        <dbReference type="ARBA" id="ARBA00007637"/>
    </source>
</evidence>
<keyword evidence="2" id="KW-0560">Oxidoreductase</keyword>
<proteinExistence type="inferred from homology"/>
<comment type="similarity">
    <text evidence="1">Belongs to the NAD(P)-dependent epimerase/dehydratase family.</text>
</comment>
<evidence type="ECO:0000313" key="6">
    <source>
        <dbReference type="Proteomes" id="UP000501518"/>
    </source>
</evidence>
<dbReference type="Gene3D" id="3.40.50.720">
    <property type="entry name" value="NAD(P)-binding Rossmann-like Domain"/>
    <property type="match status" value="1"/>
</dbReference>
<feature type="domain" description="NAD-dependent epimerase/dehydratase" evidence="4">
    <location>
        <begin position="9"/>
        <end position="168"/>
    </location>
</feature>
<dbReference type="InterPro" id="IPR020904">
    <property type="entry name" value="Sc_DH/Rdtase_CS"/>
</dbReference>
<evidence type="ECO:0000313" key="5">
    <source>
        <dbReference type="EMBL" id="QIN29532.1"/>
    </source>
</evidence>
<dbReference type="Pfam" id="PF01370">
    <property type="entry name" value="Epimerase"/>
    <property type="match status" value="1"/>
</dbReference>
<dbReference type="InterPro" id="IPR036291">
    <property type="entry name" value="NAD(P)-bd_dom_sf"/>
</dbReference>
<evidence type="ECO:0000256" key="2">
    <source>
        <dbReference type="ARBA" id="ARBA00023002"/>
    </source>
</evidence>
<evidence type="ECO:0000259" key="4">
    <source>
        <dbReference type="Pfam" id="PF01370"/>
    </source>
</evidence>
<dbReference type="InterPro" id="IPR001509">
    <property type="entry name" value="Epimerase_deHydtase"/>
</dbReference>
<sequence length="274" mass="29723">MTNLSAETWLLTGANGKIGQQLRIHLRKRVARLVVADREAPPDPASNEVAVSFDLNDFESIAQLTPGCDGVIHLAGIADEAPYADLLRVNALGTYHVLESMRLADVPRLVYASSNRITGFHSTNELLDDRSTVRPDGLYGASKAAAEALTRMYADKFGIRVCNVRIGSFEETPTNRREAATWLSLADTNLAFESAMTTSLPFSVFYAVSANRHRFWSLEPGRAIGYVPHDDASTILGDNVCPPDNTAQAGDFANAGYTLPFLSAGITDTSNRTD</sequence>
<dbReference type="PANTHER" id="PTHR43103">
    <property type="entry name" value="NUCLEOSIDE-DIPHOSPHATE-SUGAR EPIMERASE"/>
    <property type="match status" value="1"/>
</dbReference>
<gene>
    <name evidence="5" type="ORF">EW640_09780</name>
</gene>
<keyword evidence="3" id="KW-0520">NAD</keyword>
<reference evidence="5 6" key="1">
    <citation type="submission" date="2019-02" db="EMBL/GenBank/DDBJ databases">
        <title>Complete Genome Sequence and Methylome Analysis of Brevibacterium luteolum NEB1784.</title>
        <authorList>
            <person name="Fomenkov A."/>
            <person name="Roberts R.J."/>
        </authorList>
    </citation>
    <scope>NUCLEOTIDE SEQUENCE [LARGE SCALE GENOMIC DNA]</scope>
    <source>
        <strain evidence="5 6">NEB1784</strain>
    </source>
</reference>
<dbReference type="AlphaFoldDB" id="A0A6G8KXL6"/>
<organism evidence="5 6">
    <name type="scientific">Brevibacterium luteolum</name>
    <dbReference type="NCBI Taxonomy" id="199591"/>
    <lineage>
        <taxon>Bacteria</taxon>
        <taxon>Bacillati</taxon>
        <taxon>Actinomycetota</taxon>
        <taxon>Actinomycetes</taxon>
        <taxon>Micrococcales</taxon>
        <taxon>Brevibacteriaceae</taxon>
        <taxon>Brevibacterium</taxon>
    </lineage>
</organism>
<dbReference type="Proteomes" id="UP000501518">
    <property type="component" value="Chromosome"/>
</dbReference>
<dbReference type="PROSITE" id="PS00061">
    <property type="entry name" value="ADH_SHORT"/>
    <property type="match status" value="1"/>
</dbReference>